<comment type="caution">
    <text evidence="2">The sequence shown here is derived from an EMBL/GenBank/DDBJ whole genome shotgun (WGS) entry which is preliminary data.</text>
</comment>
<evidence type="ECO:0000259" key="1">
    <source>
        <dbReference type="PROSITE" id="PS50404"/>
    </source>
</evidence>
<accession>A0A937HKE2</accession>
<gene>
    <name evidence="2" type="ORF">ISQ19_04670</name>
</gene>
<evidence type="ECO:0000313" key="3">
    <source>
        <dbReference type="Proteomes" id="UP000785783"/>
    </source>
</evidence>
<dbReference type="Gene3D" id="3.40.30.10">
    <property type="entry name" value="Glutaredoxin"/>
    <property type="match status" value="1"/>
</dbReference>
<organism evidence="2 3">
    <name type="scientific">PS1 clade bacterium</name>
    <dbReference type="NCBI Taxonomy" id="2175152"/>
    <lineage>
        <taxon>Bacteria</taxon>
        <taxon>Pseudomonadati</taxon>
        <taxon>Pseudomonadota</taxon>
        <taxon>Alphaproteobacteria</taxon>
        <taxon>PS1 clade</taxon>
    </lineage>
</organism>
<dbReference type="SUPFAM" id="SSF47616">
    <property type="entry name" value="GST C-terminal domain-like"/>
    <property type="match status" value="1"/>
</dbReference>
<dbReference type="InterPro" id="IPR036282">
    <property type="entry name" value="Glutathione-S-Trfase_C_sf"/>
</dbReference>
<evidence type="ECO:0000313" key="2">
    <source>
        <dbReference type="EMBL" id="MBL6761973.1"/>
    </source>
</evidence>
<dbReference type="PROSITE" id="PS50404">
    <property type="entry name" value="GST_NTER"/>
    <property type="match status" value="1"/>
</dbReference>
<dbReference type="InterPro" id="IPR036249">
    <property type="entry name" value="Thioredoxin-like_sf"/>
</dbReference>
<sequence length="350" mass="39090">MASDNSVKLMGAPGSPYTRKMLALMRYRRIPYEVRWQSVAIGKNNKQDDMPKPKVPLLPTYYMPDADGVVQAVTDSSPILRRLENEHAGRSVIPSDPVLAFVNWLLEDYGDEWLTKSMFHYRWHYAADVAKAGSILPRWSHLTSSDEEIEPLGKFVSERQISRLSYVGSNDVTKQTIEDSFMRFLTMLDAHLQTTPFMFGARPASADFALYGQLTQLAIFDPTPAAIVTKQFPRVYAWVELMEDLSGLPVAEDDSDWLDASAGLPDTLLALVGEIATLYIPYLKVNAEAVMSGAEMVDAELDGRPYQQNPFTYQAKCLHWIGEQYAALSGDDKTRLAELTHGSGLVEALA</sequence>
<feature type="domain" description="GST N-terminal" evidence="1">
    <location>
        <begin position="5"/>
        <end position="91"/>
    </location>
</feature>
<dbReference type="InterPro" id="IPR050931">
    <property type="entry name" value="Mito_Protein_Transport_Metaxin"/>
</dbReference>
<dbReference type="EMBL" id="JADHOK010000055">
    <property type="protein sequence ID" value="MBL6761973.1"/>
    <property type="molecule type" value="Genomic_DNA"/>
</dbReference>
<dbReference type="SUPFAM" id="SSF52833">
    <property type="entry name" value="Thioredoxin-like"/>
    <property type="match status" value="1"/>
</dbReference>
<proteinExistence type="predicted"/>
<dbReference type="PANTHER" id="PTHR12289:SF67">
    <property type="match status" value="1"/>
</dbReference>
<dbReference type="InterPro" id="IPR004045">
    <property type="entry name" value="Glutathione_S-Trfase_N"/>
</dbReference>
<dbReference type="Pfam" id="PF13410">
    <property type="entry name" value="GST_C_2"/>
    <property type="match status" value="1"/>
</dbReference>
<dbReference type="CDD" id="cd00570">
    <property type="entry name" value="GST_N_family"/>
    <property type="match status" value="1"/>
</dbReference>
<dbReference type="Gene3D" id="1.20.1050.10">
    <property type="match status" value="2"/>
</dbReference>
<dbReference type="AlphaFoldDB" id="A0A937HKE2"/>
<reference evidence="2" key="1">
    <citation type="submission" date="2020-10" db="EMBL/GenBank/DDBJ databases">
        <title>Microbiome of the Black Sea water column analyzed by genome centric metagenomics.</title>
        <authorList>
            <person name="Cabello-Yeves P.J."/>
            <person name="Callieri C."/>
            <person name="Picazo A."/>
            <person name="Mehrshad M."/>
            <person name="Haro-Moreno J.M."/>
            <person name="Roda-Garcia J."/>
            <person name="Dzembekova N."/>
            <person name="Slabakova V."/>
            <person name="Slabakova N."/>
            <person name="Moncheva S."/>
            <person name="Rodriguez-Valera F."/>
        </authorList>
    </citation>
    <scope>NUCLEOTIDE SEQUENCE</scope>
    <source>
        <strain evidence="2">BS307-5m-G5</strain>
    </source>
</reference>
<dbReference type="PANTHER" id="PTHR12289">
    <property type="entry name" value="METAXIN RELATED"/>
    <property type="match status" value="1"/>
</dbReference>
<dbReference type="GO" id="GO:0005737">
    <property type="term" value="C:cytoplasm"/>
    <property type="evidence" value="ECO:0007669"/>
    <property type="project" value="TreeGrafter"/>
</dbReference>
<name>A0A937HKE2_9PROT</name>
<dbReference type="CDD" id="cd00299">
    <property type="entry name" value="GST_C_family"/>
    <property type="match status" value="1"/>
</dbReference>
<feature type="non-terminal residue" evidence="2">
    <location>
        <position position="350"/>
    </location>
</feature>
<dbReference type="Proteomes" id="UP000785783">
    <property type="component" value="Unassembled WGS sequence"/>
</dbReference>
<protein>
    <submittedName>
        <fullName evidence="2">Glutathione S-transferase family protein</fullName>
    </submittedName>
</protein>
<dbReference type="Pfam" id="PF13417">
    <property type="entry name" value="GST_N_3"/>
    <property type="match status" value="1"/>
</dbReference>